<dbReference type="Gene3D" id="3.90.190.10">
    <property type="entry name" value="Protein tyrosine phosphatase superfamily"/>
    <property type="match status" value="1"/>
</dbReference>
<dbReference type="STRING" id="75743.A0A401NWZ3"/>
<dbReference type="InterPro" id="IPR029021">
    <property type="entry name" value="Prot-tyrosine_phosphatase-like"/>
</dbReference>
<dbReference type="GO" id="GO:0019903">
    <property type="term" value="F:protein phosphatase binding"/>
    <property type="evidence" value="ECO:0007669"/>
    <property type="project" value="TreeGrafter"/>
</dbReference>
<dbReference type="InterPro" id="IPR001763">
    <property type="entry name" value="Rhodanese-like_dom"/>
</dbReference>
<dbReference type="AlphaFoldDB" id="A0A401NWZ3"/>
<evidence type="ECO:0000259" key="1">
    <source>
        <dbReference type="PROSITE" id="PS50206"/>
    </source>
</evidence>
<dbReference type="EMBL" id="BFAA01006874">
    <property type="protein sequence ID" value="GCB65380.1"/>
    <property type="molecule type" value="Genomic_DNA"/>
</dbReference>
<name>A0A401NWZ3_SCYTO</name>
<sequence>MAGIIFCEATELYNLFNQCTKYSRLTEPIYLYLVDVRSKSEYDESHVITAKRARTDVDGNYLLPQDIELECVKYCVVYDGHTKSSDEVGPAIQYAMLLEVVSRQPIRILNGGYEYFSACYPFFRTQMLFYLPQELDAFEPYPIEIIPAKLYMGNFKQATNQQVQKDLKFKAYLNLCKAKEIIITDKNIASILHIPSSEETDLYYHFPMICNFLAGQLIERIINTFHCKQDEVLYICENNPLKKFVSRNTNCTCVTRKSFMENIYTRVKHIVVDEAQNFRTEDGKGIKSVYGIIRALVAE</sequence>
<organism evidence="2 3">
    <name type="scientific">Scyliorhinus torazame</name>
    <name type="common">Cloudy catshark</name>
    <name type="synonym">Catulus torazame</name>
    <dbReference type="NCBI Taxonomy" id="75743"/>
    <lineage>
        <taxon>Eukaryota</taxon>
        <taxon>Metazoa</taxon>
        <taxon>Chordata</taxon>
        <taxon>Craniata</taxon>
        <taxon>Vertebrata</taxon>
        <taxon>Chondrichthyes</taxon>
        <taxon>Elasmobranchii</taxon>
        <taxon>Galeomorphii</taxon>
        <taxon>Galeoidea</taxon>
        <taxon>Carcharhiniformes</taxon>
        <taxon>Scyliorhinidae</taxon>
        <taxon>Scyliorhinus</taxon>
    </lineage>
</organism>
<evidence type="ECO:0000313" key="3">
    <source>
        <dbReference type="Proteomes" id="UP000288216"/>
    </source>
</evidence>
<dbReference type="PANTHER" id="PTHR46659:SF1">
    <property type="entry name" value="SERINE_THREONINE_TYROSINE-INTERACTING-LIKE PROTEIN 1"/>
    <property type="match status" value="1"/>
</dbReference>
<dbReference type="SMART" id="SM00450">
    <property type="entry name" value="RHOD"/>
    <property type="match status" value="1"/>
</dbReference>
<feature type="domain" description="Rhodanese" evidence="1">
    <location>
        <begin position="33"/>
        <end position="124"/>
    </location>
</feature>
<dbReference type="PANTHER" id="PTHR46659">
    <property type="entry name" value="SERINE/THREONINE/TYROSINE-INTERACTING-LIKE PROTEIN 1"/>
    <property type="match status" value="1"/>
</dbReference>
<keyword evidence="3" id="KW-1185">Reference proteome</keyword>
<dbReference type="GO" id="GO:0004864">
    <property type="term" value="F:protein phosphatase inhibitor activity"/>
    <property type="evidence" value="ECO:0007669"/>
    <property type="project" value="TreeGrafter"/>
</dbReference>
<dbReference type="InterPro" id="IPR053272">
    <property type="entry name" value="STY_interacting-like"/>
</dbReference>
<protein>
    <recommendedName>
        <fullName evidence="1">Rhodanese domain-containing protein</fullName>
    </recommendedName>
</protein>
<proteinExistence type="predicted"/>
<accession>A0A401NWZ3</accession>
<dbReference type="GO" id="GO:0005739">
    <property type="term" value="C:mitochondrion"/>
    <property type="evidence" value="ECO:0007669"/>
    <property type="project" value="TreeGrafter"/>
</dbReference>
<dbReference type="InterPro" id="IPR036873">
    <property type="entry name" value="Rhodanese-like_dom_sf"/>
</dbReference>
<dbReference type="Gene3D" id="3.40.250.10">
    <property type="entry name" value="Rhodanese-like domain"/>
    <property type="match status" value="1"/>
</dbReference>
<dbReference type="GO" id="GO:2001244">
    <property type="term" value="P:positive regulation of intrinsic apoptotic signaling pathway"/>
    <property type="evidence" value="ECO:0007669"/>
    <property type="project" value="TreeGrafter"/>
</dbReference>
<dbReference type="PROSITE" id="PS50206">
    <property type="entry name" value="RHODANESE_3"/>
    <property type="match status" value="1"/>
</dbReference>
<dbReference type="OMA" id="GDYRQAC"/>
<gene>
    <name evidence="2" type="ORF">scyTo_0013451</name>
</gene>
<comment type="caution">
    <text evidence="2">The sequence shown here is derived from an EMBL/GenBank/DDBJ whole genome shotgun (WGS) entry which is preliminary data.</text>
</comment>
<dbReference type="OrthoDB" id="10252009at2759"/>
<dbReference type="GO" id="GO:0062030">
    <property type="term" value="P:negative regulation of stress granule assembly"/>
    <property type="evidence" value="ECO:0007669"/>
    <property type="project" value="TreeGrafter"/>
</dbReference>
<dbReference type="Pfam" id="PF00581">
    <property type="entry name" value="Rhodanese"/>
    <property type="match status" value="1"/>
</dbReference>
<dbReference type="SUPFAM" id="SSF52821">
    <property type="entry name" value="Rhodanese/Cell cycle control phosphatase"/>
    <property type="match status" value="1"/>
</dbReference>
<reference evidence="2 3" key="1">
    <citation type="journal article" date="2018" name="Nat. Ecol. Evol.">
        <title>Shark genomes provide insights into elasmobranch evolution and the origin of vertebrates.</title>
        <authorList>
            <person name="Hara Y"/>
            <person name="Yamaguchi K"/>
            <person name="Onimaru K"/>
            <person name="Kadota M"/>
            <person name="Koyanagi M"/>
            <person name="Keeley SD"/>
            <person name="Tatsumi K"/>
            <person name="Tanaka K"/>
            <person name="Motone F"/>
            <person name="Kageyama Y"/>
            <person name="Nozu R"/>
            <person name="Adachi N"/>
            <person name="Nishimura O"/>
            <person name="Nakagawa R"/>
            <person name="Tanegashima C"/>
            <person name="Kiyatake I"/>
            <person name="Matsumoto R"/>
            <person name="Murakumo K"/>
            <person name="Nishida K"/>
            <person name="Terakita A"/>
            <person name="Kuratani S"/>
            <person name="Sato K"/>
            <person name="Hyodo S Kuraku.S."/>
        </authorList>
    </citation>
    <scope>NUCLEOTIDE SEQUENCE [LARGE SCALE GENOMIC DNA]</scope>
</reference>
<dbReference type="Proteomes" id="UP000288216">
    <property type="component" value="Unassembled WGS sequence"/>
</dbReference>
<dbReference type="GO" id="GO:0001691">
    <property type="term" value="F:pseudophosphatase activity"/>
    <property type="evidence" value="ECO:0007669"/>
    <property type="project" value="TreeGrafter"/>
</dbReference>
<evidence type="ECO:0000313" key="2">
    <source>
        <dbReference type="EMBL" id="GCB65380.1"/>
    </source>
</evidence>